<keyword evidence="2" id="KW-1185">Reference proteome</keyword>
<reference evidence="1" key="1">
    <citation type="submission" date="2023-06" db="EMBL/GenBank/DDBJ databases">
        <authorList>
            <consortium name="Lawrence Berkeley National Laboratory"/>
            <person name="Ahrendt S."/>
            <person name="Sahu N."/>
            <person name="Indic B."/>
            <person name="Wong-Bajracharya J."/>
            <person name="Merenyi Z."/>
            <person name="Ke H.-M."/>
            <person name="Monk M."/>
            <person name="Kocsube S."/>
            <person name="Drula E."/>
            <person name="Lipzen A."/>
            <person name="Balint B."/>
            <person name="Henrissat B."/>
            <person name="Andreopoulos B."/>
            <person name="Martin F.M."/>
            <person name="Harder C.B."/>
            <person name="Rigling D."/>
            <person name="Ford K.L."/>
            <person name="Foster G.D."/>
            <person name="Pangilinan J."/>
            <person name="Papanicolaou A."/>
            <person name="Barry K."/>
            <person name="LaButti K."/>
            <person name="Viragh M."/>
            <person name="Koriabine M."/>
            <person name="Yan M."/>
            <person name="Riley R."/>
            <person name="Champramary S."/>
            <person name="Plett K.L."/>
            <person name="Tsai I.J."/>
            <person name="Slot J."/>
            <person name="Sipos G."/>
            <person name="Plett J."/>
            <person name="Nagy L.G."/>
            <person name="Grigoriev I.V."/>
        </authorList>
    </citation>
    <scope>NUCLEOTIDE SEQUENCE</scope>
    <source>
        <strain evidence="1">CCBAS 213</strain>
    </source>
</reference>
<dbReference type="AlphaFoldDB" id="A0AA39U9D9"/>
<dbReference type="EMBL" id="JAUEPS010000001">
    <property type="protein sequence ID" value="KAK0470460.1"/>
    <property type="molecule type" value="Genomic_DNA"/>
</dbReference>
<dbReference type="Proteomes" id="UP001175211">
    <property type="component" value="Unassembled WGS sequence"/>
</dbReference>
<dbReference type="GeneID" id="85352692"/>
<comment type="caution">
    <text evidence="1">The sequence shown here is derived from an EMBL/GenBank/DDBJ whole genome shotgun (WGS) entry which is preliminary data.</text>
</comment>
<evidence type="ECO:0000313" key="2">
    <source>
        <dbReference type="Proteomes" id="UP001175211"/>
    </source>
</evidence>
<organism evidence="1 2">
    <name type="scientific">Armillaria tabescens</name>
    <name type="common">Ringless honey mushroom</name>
    <name type="synonym">Agaricus tabescens</name>
    <dbReference type="NCBI Taxonomy" id="1929756"/>
    <lineage>
        <taxon>Eukaryota</taxon>
        <taxon>Fungi</taxon>
        <taxon>Dikarya</taxon>
        <taxon>Basidiomycota</taxon>
        <taxon>Agaricomycotina</taxon>
        <taxon>Agaricomycetes</taxon>
        <taxon>Agaricomycetidae</taxon>
        <taxon>Agaricales</taxon>
        <taxon>Marasmiineae</taxon>
        <taxon>Physalacriaceae</taxon>
        <taxon>Desarmillaria</taxon>
    </lineage>
</organism>
<dbReference type="RefSeq" id="XP_060340253.1">
    <property type="nucleotide sequence ID" value="XM_060469144.1"/>
</dbReference>
<sequence>MWPLGLSLLSDSYLECCCLSSSLQMGLDFWGEPGRLNVEARLNEHEMDMCPRSLKWDDGGGKHVGLCDSLVLGNKRSLRVSKGGDTLRGPCNGFWEGEEVIVGLDPIPDGLLLLILTGGGIRGHIGLRGRASGSEVVNLAVNIARG</sequence>
<gene>
    <name evidence="1" type="ORF">EV420DRAFT_1473518</name>
</gene>
<proteinExistence type="predicted"/>
<name>A0AA39U9D9_ARMTA</name>
<evidence type="ECO:0000313" key="1">
    <source>
        <dbReference type="EMBL" id="KAK0470460.1"/>
    </source>
</evidence>
<accession>A0AA39U9D9</accession>
<protein>
    <submittedName>
        <fullName evidence="1">Uncharacterized protein</fullName>
    </submittedName>
</protein>